<protein>
    <submittedName>
        <fullName evidence="1">13114_t:CDS:1</fullName>
    </submittedName>
</protein>
<accession>A0ACA9RIH1</accession>
<evidence type="ECO:0000313" key="2">
    <source>
        <dbReference type="Proteomes" id="UP000789920"/>
    </source>
</evidence>
<dbReference type="EMBL" id="CAJVQC010055862">
    <property type="protein sequence ID" value="CAG8795820.1"/>
    <property type="molecule type" value="Genomic_DNA"/>
</dbReference>
<organism evidence="1 2">
    <name type="scientific">Racocetra persica</name>
    <dbReference type="NCBI Taxonomy" id="160502"/>
    <lineage>
        <taxon>Eukaryota</taxon>
        <taxon>Fungi</taxon>
        <taxon>Fungi incertae sedis</taxon>
        <taxon>Mucoromycota</taxon>
        <taxon>Glomeromycotina</taxon>
        <taxon>Glomeromycetes</taxon>
        <taxon>Diversisporales</taxon>
        <taxon>Gigasporaceae</taxon>
        <taxon>Racocetra</taxon>
    </lineage>
</organism>
<dbReference type="Proteomes" id="UP000789920">
    <property type="component" value="Unassembled WGS sequence"/>
</dbReference>
<evidence type="ECO:0000313" key="1">
    <source>
        <dbReference type="EMBL" id="CAG8795820.1"/>
    </source>
</evidence>
<reference evidence="1" key="1">
    <citation type="submission" date="2021-06" db="EMBL/GenBank/DDBJ databases">
        <authorList>
            <person name="Kallberg Y."/>
            <person name="Tangrot J."/>
            <person name="Rosling A."/>
        </authorList>
    </citation>
    <scope>NUCLEOTIDE SEQUENCE</scope>
    <source>
        <strain evidence="1">MA461A</strain>
    </source>
</reference>
<proteinExistence type="predicted"/>
<feature type="non-terminal residue" evidence="1">
    <location>
        <position position="1"/>
    </location>
</feature>
<keyword evidence="2" id="KW-1185">Reference proteome</keyword>
<name>A0ACA9RIH1_9GLOM</name>
<sequence length="83" mass="9379">IVDITVDKKQMPLGFSSEHLPTYNKCDHCHKLLCDETDKSSMVIACGHGYHKSCFSISLKGKYHYCENFLKLGVRNNVSSLLT</sequence>
<comment type="caution">
    <text evidence="1">The sequence shown here is derived from an EMBL/GenBank/DDBJ whole genome shotgun (WGS) entry which is preliminary data.</text>
</comment>
<gene>
    <name evidence="1" type="ORF">RPERSI_LOCUS20036</name>
</gene>